<evidence type="ECO:0000313" key="3">
    <source>
        <dbReference type="Proteomes" id="UP000176850"/>
    </source>
</evidence>
<accession>A0A1F7GI38</accession>
<feature type="transmembrane region" description="Helical" evidence="1">
    <location>
        <begin position="12"/>
        <end position="33"/>
    </location>
</feature>
<dbReference type="Pfam" id="PF07690">
    <property type="entry name" value="MFS_1"/>
    <property type="match status" value="1"/>
</dbReference>
<dbReference type="EMBL" id="MFZH01000033">
    <property type="protein sequence ID" value="OGK18424.1"/>
    <property type="molecule type" value="Genomic_DNA"/>
</dbReference>
<evidence type="ECO:0000256" key="1">
    <source>
        <dbReference type="SAM" id="Phobius"/>
    </source>
</evidence>
<dbReference type="GO" id="GO:0022857">
    <property type="term" value="F:transmembrane transporter activity"/>
    <property type="evidence" value="ECO:0007669"/>
    <property type="project" value="InterPro"/>
</dbReference>
<feature type="transmembrane region" description="Helical" evidence="1">
    <location>
        <begin position="70"/>
        <end position="88"/>
    </location>
</feature>
<dbReference type="Proteomes" id="UP000176850">
    <property type="component" value="Unassembled WGS sequence"/>
</dbReference>
<dbReference type="Gene3D" id="1.20.1250.20">
    <property type="entry name" value="MFS general substrate transporter like domains"/>
    <property type="match status" value="1"/>
</dbReference>
<feature type="transmembrane region" description="Helical" evidence="1">
    <location>
        <begin position="40"/>
        <end position="58"/>
    </location>
</feature>
<organism evidence="2 3">
    <name type="scientific">Candidatus Roizmanbacteria bacterium RIFCSPHIGHO2_01_FULL_39_24</name>
    <dbReference type="NCBI Taxonomy" id="1802032"/>
    <lineage>
        <taxon>Bacteria</taxon>
        <taxon>Candidatus Roizmaniibacteriota</taxon>
    </lineage>
</organism>
<feature type="transmembrane region" description="Helical" evidence="1">
    <location>
        <begin position="235"/>
        <end position="254"/>
    </location>
</feature>
<feature type="transmembrane region" description="Helical" evidence="1">
    <location>
        <begin position="288"/>
        <end position="312"/>
    </location>
</feature>
<reference evidence="2 3" key="1">
    <citation type="journal article" date="2016" name="Nat. Commun.">
        <title>Thousands of microbial genomes shed light on interconnected biogeochemical processes in an aquifer system.</title>
        <authorList>
            <person name="Anantharaman K."/>
            <person name="Brown C.T."/>
            <person name="Hug L.A."/>
            <person name="Sharon I."/>
            <person name="Castelle C.J."/>
            <person name="Probst A.J."/>
            <person name="Thomas B.C."/>
            <person name="Singh A."/>
            <person name="Wilkins M.J."/>
            <person name="Karaoz U."/>
            <person name="Brodie E.L."/>
            <person name="Williams K.H."/>
            <person name="Hubbard S.S."/>
            <person name="Banfield J.F."/>
        </authorList>
    </citation>
    <scope>NUCLEOTIDE SEQUENCE [LARGE SCALE GENOMIC DNA]</scope>
</reference>
<keyword evidence="1" id="KW-0472">Membrane</keyword>
<feature type="transmembrane region" description="Helical" evidence="1">
    <location>
        <begin position="359"/>
        <end position="377"/>
    </location>
</feature>
<feature type="transmembrane region" description="Helical" evidence="1">
    <location>
        <begin position="95"/>
        <end position="114"/>
    </location>
</feature>
<feature type="transmembrane region" description="Helical" evidence="1">
    <location>
        <begin position="261"/>
        <end position="282"/>
    </location>
</feature>
<feature type="transmembrane region" description="Helical" evidence="1">
    <location>
        <begin position="333"/>
        <end position="353"/>
    </location>
</feature>
<keyword evidence="1" id="KW-1133">Transmembrane helix</keyword>
<dbReference type="PANTHER" id="PTHR23526">
    <property type="entry name" value="INTEGRAL MEMBRANE TRANSPORT PROTEIN-RELATED"/>
    <property type="match status" value="1"/>
</dbReference>
<feature type="transmembrane region" description="Helical" evidence="1">
    <location>
        <begin position="205"/>
        <end position="229"/>
    </location>
</feature>
<keyword evidence="1" id="KW-0812">Transmembrane</keyword>
<dbReference type="InterPro" id="IPR036259">
    <property type="entry name" value="MFS_trans_sf"/>
</dbReference>
<gene>
    <name evidence="2" type="ORF">A2799_00830</name>
</gene>
<name>A0A1F7GI38_9BACT</name>
<evidence type="ECO:0008006" key="4">
    <source>
        <dbReference type="Google" id="ProtNLM"/>
    </source>
</evidence>
<dbReference type="SUPFAM" id="SSF103473">
    <property type="entry name" value="MFS general substrate transporter"/>
    <property type="match status" value="1"/>
</dbReference>
<proteinExistence type="predicted"/>
<comment type="caution">
    <text evidence="2">The sequence shown here is derived from an EMBL/GenBank/DDBJ whole genome shotgun (WGS) entry which is preliminary data.</text>
</comment>
<dbReference type="PANTHER" id="PTHR23526:SF2">
    <property type="entry name" value="MAJOR FACILITATOR SUPERFAMILY (MFS) PROFILE DOMAIN-CONTAINING PROTEIN"/>
    <property type="match status" value="1"/>
</dbReference>
<sequence>MLTSGEKTLLRIQGISFFASSLAGIFVQFYVFAHLNFTGLVLYNFVLFVFLLILYIASGYLLKHFTTKDLIMTSLILTTASYVILLIFKENALNYIVFLGMLSGASTGLFWSGYNLSQYILTHAHSRDHFFGRFQVVMNGSSAIAPLLGGLIVTFFGYYVLFGIVACFNLYLSFIAKNLPEHSEIEFSMNHLVTHVRSKKWKDVLVQNVIIGLYDGGFSVLSGIIFFLVLQDPSVVGFFRSLIFLISALTGMLAGKLIARVPHISILVGIVATISIVVFALYQSPLGIAIFGLLSGISFPILNVQLSSIVLNTSDENSESWKTKYHLFIERDIALGVARIASMFILLILFTHFEKSAVATGWILVISILPLALGLLLNKKTLSLSE</sequence>
<evidence type="ECO:0000313" key="2">
    <source>
        <dbReference type="EMBL" id="OGK18424.1"/>
    </source>
</evidence>
<dbReference type="AlphaFoldDB" id="A0A1F7GI38"/>
<feature type="transmembrane region" description="Helical" evidence="1">
    <location>
        <begin position="143"/>
        <end position="172"/>
    </location>
</feature>
<protein>
    <recommendedName>
        <fullName evidence="4">Major facilitator superfamily (MFS) profile domain-containing protein</fullName>
    </recommendedName>
</protein>
<dbReference type="InterPro" id="IPR052528">
    <property type="entry name" value="Sugar_transport-like"/>
</dbReference>
<dbReference type="InterPro" id="IPR011701">
    <property type="entry name" value="MFS"/>
</dbReference>